<dbReference type="OrthoDB" id="277294at2"/>
<sequence>MEADAEHGPEWLDGVVVPVVEAEPEAGIEMVTGGALRMLAMRRYNECLAHRLGLAETSAFAPLTR</sequence>
<gene>
    <name evidence="1" type="ORF">FNH08_25015</name>
</gene>
<dbReference type="EMBL" id="VJZC01000201">
    <property type="protein sequence ID" value="MPY60319.1"/>
    <property type="molecule type" value="Genomic_DNA"/>
</dbReference>
<name>A0A5N8XLI8_9ACTN</name>
<dbReference type="RefSeq" id="WP_152773802.1">
    <property type="nucleotide sequence ID" value="NZ_VJZC01000201.1"/>
</dbReference>
<organism evidence="1 2">
    <name type="scientific">Streptomyces spongiae</name>
    <dbReference type="NCBI Taxonomy" id="565072"/>
    <lineage>
        <taxon>Bacteria</taxon>
        <taxon>Bacillati</taxon>
        <taxon>Actinomycetota</taxon>
        <taxon>Actinomycetes</taxon>
        <taxon>Kitasatosporales</taxon>
        <taxon>Streptomycetaceae</taxon>
        <taxon>Streptomyces</taxon>
    </lineage>
</organism>
<proteinExistence type="predicted"/>
<dbReference type="Proteomes" id="UP000400924">
    <property type="component" value="Unassembled WGS sequence"/>
</dbReference>
<keyword evidence="2" id="KW-1185">Reference proteome</keyword>
<comment type="caution">
    <text evidence="1">The sequence shown here is derived from an EMBL/GenBank/DDBJ whole genome shotgun (WGS) entry which is preliminary data.</text>
</comment>
<evidence type="ECO:0000313" key="2">
    <source>
        <dbReference type="Proteomes" id="UP000400924"/>
    </source>
</evidence>
<dbReference type="AlphaFoldDB" id="A0A5N8XLI8"/>
<reference evidence="1 2" key="1">
    <citation type="submission" date="2019-07" db="EMBL/GenBank/DDBJ databases">
        <title>New species of Amycolatopsis and Streptomyces.</title>
        <authorList>
            <person name="Duangmal K."/>
            <person name="Teo W.F.A."/>
            <person name="Lipun K."/>
        </authorList>
    </citation>
    <scope>NUCLEOTIDE SEQUENCE [LARGE SCALE GENOMIC DNA]</scope>
    <source>
        <strain evidence="1 2">NBRC 106415</strain>
    </source>
</reference>
<evidence type="ECO:0000313" key="1">
    <source>
        <dbReference type="EMBL" id="MPY60319.1"/>
    </source>
</evidence>
<accession>A0A5N8XLI8</accession>
<protein>
    <submittedName>
        <fullName evidence="1">Uncharacterized protein</fullName>
    </submittedName>
</protein>